<dbReference type="Gene3D" id="1.10.150.310">
    <property type="entry name" value="Tex RuvX-like domain-like"/>
    <property type="match status" value="1"/>
</dbReference>
<dbReference type="PANTHER" id="PTHR10724">
    <property type="entry name" value="30S RIBOSOMAL PROTEIN S1"/>
    <property type="match status" value="1"/>
</dbReference>
<dbReference type="GO" id="GO:0003729">
    <property type="term" value="F:mRNA binding"/>
    <property type="evidence" value="ECO:0007669"/>
    <property type="project" value="TreeGrafter"/>
</dbReference>
<evidence type="ECO:0000313" key="4">
    <source>
        <dbReference type="Proteomes" id="UP000235965"/>
    </source>
</evidence>
<dbReference type="FunFam" id="1.10.150.310:FF:000001">
    <property type="entry name" value="RNA-binding transcriptional accessory protein"/>
    <property type="match status" value="1"/>
</dbReference>
<dbReference type="PANTHER" id="PTHR10724:SF10">
    <property type="entry name" value="S1 RNA-BINDING DOMAIN-CONTAINING PROTEIN 1"/>
    <property type="match status" value="1"/>
</dbReference>
<dbReference type="Gene3D" id="3.30.420.140">
    <property type="entry name" value="YqgF/RNase H-like domain"/>
    <property type="match status" value="1"/>
</dbReference>
<gene>
    <name evidence="3" type="ORF">B7P43_G02121</name>
</gene>
<dbReference type="InterPro" id="IPR012340">
    <property type="entry name" value="NA-bd_OB-fold"/>
</dbReference>
<dbReference type="InterPro" id="IPR037027">
    <property type="entry name" value="YqgF/RNaseH-like_dom_sf"/>
</dbReference>
<dbReference type="InterPro" id="IPR010994">
    <property type="entry name" value="RuvA_2-like"/>
</dbReference>
<dbReference type="Gene3D" id="1.10.3500.10">
    <property type="entry name" value="Tex N-terminal region-like"/>
    <property type="match status" value="1"/>
</dbReference>
<dbReference type="SUPFAM" id="SSF158832">
    <property type="entry name" value="Tex N-terminal region-like"/>
    <property type="match status" value="1"/>
</dbReference>
<dbReference type="FunFam" id="3.30.420.140:FF:000001">
    <property type="entry name" value="RNA-binding transcriptional accessory protein"/>
    <property type="match status" value="1"/>
</dbReference>
<protein>
    <recommendedName>
        <fullName evidence="2">S1 motif domain-containing protein</fullName>
    </recommendedName>
</protein>
<dbReference type="GO" id="GO:0006412">
    <property type="term" value="P:translation"/>
    <property type="evidence" value="ECO:0007669"/>
    <property type="project" value="TreeGrafter"/>
</dbReference>
<dbReference type="InterPro" id="IPR050437">
    <property type="entry name" value="Ribos_protein_bS1-like"/>
</dbReference>
<feature type="domain" description="S1 motif" evidence="2">
    <location>
        <begin position="566"/>
        <end position="628"/>
    </location>
</feature>
<dbReference type="InterPro" id="IPR032639">
    <property type="entry name" value="Tex_YqgF"/>
</dbReference>
<dbReference type="Pfam" id="PF17674">
    <property type="entry name" value="HHH_9"/>
    <property type="match status" value="1"/>
</dbReference>
<dbReference type="InParanoid" id="A0A2J7PY93"/>
<evidence type="ECO:0000259" key="2">
    <source>
        <dbReference type="PROSITE" id="PS50126"/>
    </source>
</evidence>
<dbReference type="InterPro" id="IPR041692">
    <property type="entry name" value="HHH_9"/>
</dbReference>
<dbReference type="InterPro" id="IPR012337">
    <property type="entry name" value="RNaseH-like_sf"/>
</dbReference>
<dbReference type="STRING" id="105785.A0A2J7PY93"/>
<accession>A0A2J7PY93</accession>
<sequence length="631" mass="70460">MKKGLASIKDVELGIQHIIADIISKDRDVLDLLHKLKEDANIWLTTSKSRPAKEAKTDNKKDVKKGRDGRKDNKDKAFVESKFETYFNFSVPIKSVKPYQVLAVNRGESLKVLSVKINIPDLVLHDLVKFCGRHWLCRGLSYSLRRRIIDQSIGDSYTRLIQPLLVRQVRSELTRKAEHAAVEVFATNLKTLLLTPPLRGNTVLGIDPGFRNGCKLGITSHTGSLLATDVIYPPFGRQINPDSDSSACKLKELLVKYNCKLIALGNGTACRETEAYLSDLIKNGWFYPLDVQFTIVSEQGASIYSCSPVAQKEFPDTDPNVISAVSLARRLQDPLGELVKVEPKHLGVGMYQHDVPEKELSCALDEVVVECVSFVGVDVNIASHCLLRRVAGLNSSRAEKIIEWRSNNGPFINRQQLKQVKGIGPKTFEQCAGFIRIIPETAQKKNTNSAENSSQRKKQKLSIDDTENPLDRTWIHPESYSVALRFIAKCGAKVEDLGKPDFVSKISITVTTAGLKELAEEFDVPEAQMKLITEGLKVTPEHDLRSEFQKPLFRRSISSLEDIHAGAVLTGRVRNVTHFGAFVDIGVGIDGLIPQSRLRNTRLRLGDRIEVKVFSLDIIRRRISLGLLRAL</sequence>
<dbReference type="Gene3D" id="2.40.50.140">
    <property type="entry name" value="Nucleic acid-binding proteins"/>
    <property type="match status" value="1"/>
</dbReference>
<dbReference type="EMBL" id="NEVH01020850">
    <property type="protein sequence ID" value="PNF21294.1"/>
    <property type="molecule type" value="Genomic_DNA"/>
</dbReference>
<keyword evidence="4" id="KW-1185">Reference proteome</keyword>
<dbReference type="InterPro" id="IPR006641">
    <property type="entry name" value="YqgF/RNaseH-like_dom"/>
</dbReference>
<proteinExistence type="predicted"/>
<dbReference type="Pfam" id="PF16921">
    <property type="entry name" value="Tex_YqgF"/>
    <property type="match status" value="1"/>
</dbReference>
<dbReference type="SMART" id="SM00316">
    <property type="entry name" value="S1"/>
    <property type="match status" value="1"/>
</dbReference>
<comment type="caution">
    <text evidence="3">The sequence shown here is derived from an EMBL/GenBank/DDBJ whole genome shotgun (WGS) entry which is preliminary data.</text>
</comment>
<dbReference type="FunCoup" id="A0A2J7PY93">
    <property type="interactions" value="317"/>
</dbReference>
<dbReference type="Pfam" id="PF00575">
    <property type="entry name" value="S1"/>
    <property type="match status" value="1"/>
</dbReference>
<dbReference type="PROSITE" id="PS50126">
    <property type="entry name" value="S1"/>
    <property type="match status" value="1"/>
</dbReference>
<dbReference type="GO" id="GO:0006139">
    <property type="term" value="P:nucleobase-containing compound metabolic process"/>
    <property type="evidence" value="ECO:0007669"/>
    <property type="project" value="InterPro"/>
</dbReference>
<evidence type="ECO:0000313" key="3">
    <source>
        <dbReference type="EMBL" id="PNF21294.1"/>
    </source>
</evidence>
<reference evidence="3 4" key="1">
    <citation type="submission" date="2017-12" db="EMBL/GenBank/DDBJ databases">
        <title>Hemimetabolous genomes reveal molecular basis of termite eusociality.</title>
        <authorList>
            <person name="Harrison M.C."/>
            <person name="Jongepier E."/>
            <person name="Robertson H.M."/>
            <person name="Arning N."/>
            <person name="Bitard-Feildel T."/>
            <person name="Chao H."/>
            <person name="Childers C.P."/>
            <person name="Dinh H."/>
            <person name="Doddapaneni H."/>
            <person name="Dugan S."/>
            <person name="Gowin J."/>
            <person name="Greiner C."/>
            <person name="Han Y."/>
            <person name="Hu H."/>
            <person name="Hughes D.S.T."/>
            <person name="Huylmans A.-K."/>
            <person name="Kemena C."/>
            <person name="Kremer L.P.M."/>
            <person name="Lee S.L."/>
            <person name="Lopez-Ezquerra A."/>
            <person name="Mallet L."/>
            <person name="Monroy-Kuhn J.M."/>
            <person name="Moser A."/>
            <person name="Murali S.C."/>
            <person name="Muzny D.M."/>
            <person name="Otani S."/>
            <person name="Piulachs M.-D."/>
            <person name="Poelchau M."/>
            <person name="Qu J."/>
            <person name="Schaub F."/>
            <person name="Wada-Katsumata A."/>
            <person name="Worley K.C."/>
            <person name="Xie Q."/>
            <person name="Ylla G."/>
            <person name="Poulsen M."/>
            <person name="Gibbs R.A."/>
            <person name="Schal C."/>
            <person name="Richards S."/>
            <person name="Belles X."/>
            <person name="Korb J."/>
            <person name="Bornberg-Bauer E."/>
        </authorList>
    </citation>
    <scope>NUCLEOTIDE SEQUENCE [LARGE SCALE GENOMIC DNA]</scope>
    <source>
        <tissue evidence="3">Whole body</tissue>
    </source>
</reference>
<name>A0A2J7PY93_9NEOP</name>
<feature type="region of interest" description="Disordered" evidence="1">
    <location>
        <begin position="51"/>
        <end position="72"/>
    </location>
</feature>
<dbReference type="Proteomes" id="UP000235965">
    <property type="component" value="Unassembled WGS sequence"/>
</dbReference>
<dbReference type="SUPFAM" id="SSF50249">
    <property type="entry name" value="Nucleic acid-binding proteins"/>
    <property type="match status" value="1"/>
</dbReference>
<dbReference type="GO" id="GO:0003735">
    <property type="term" value="F:structural constituent of ribosome"/>
    <property type="evidence" value="ECO:0007669"/>
    <property type="project" value="TreeGrafter"/>
</dbReference>
<dbReference type="AlphaFoldDB" id="A0A2J7PY93"/>
<evidence type="ECO:0000256" key="1">
    <source>
        <dbReference type="SAM" id="MobiDB-lite"/>
    </source>
</evidence>
<dbReference type="SMART" id="SM00732">
    <property type="entry name" value="YqgFc"/>
    <property type="match status" value="1"/>
</dbReference>
<dbReference type="OrthoDB" id="995477at2759"/>
<dbReference type="Pfam" id="PF12836">
    <property type="entry name" value="HHH_3"/>
    <property type="match status" value="1"/>
</dbReference>
<organism evidence="3 4">
    <name type="scientific">Cryptotermes secundus</name>
    <dbReference type="NCBI Taxonomy" id="105785"/>
    <lineage>
        <taxon>Eukaryota</taxon>
        <taxon>Metazoa</taxon>
        <taxon>Ecdysozoa</taxon>
        <taxon>Arthropoda</taxon>
        <taxon>Hexapoda</taxon>
        <taxon>Insecta</taxon>
        <taxon>Pterygota</taxon>
        <taxon>Neoptera</taxon>
        <taxon>Polyneoptera</taxon>
        <taxon>Dictyoptera</taxon>
        <taxon>Blattodea</taxon>
        <taxon>Blattoidea</taxon>
        <taxon>Termitoidae</taxon>
        <taxon>Kalotermitidae</taxon>
        <taxon>Cryptotermitinae</taxon>
        <taxon>Cryptotermes</taxon>
    </lineage>
</organism>
<dbReference type="SUPFAM" id="SSF47781">
    <property type="entry name" value="RuvA domain 2-like"/>
    <property type="match status" value="2"/>
</dbReference>
<dbReference type="InterPro" id="IPR003029">
    <property type="entry name" value="S1_domain"/>
</dbReference>
<dbReference type="SUPFAM" id="SSF53098">
    <property type="entry name" value="Ribonuclease H-like"/>
    <property type="match status" value="1"/>
</dbReference>
<dbReference type="InterPro" id="IPR023323">
    <property type="entry name" value="Tex-like_dom_sf"/>
</dbReference>
<feature type="region of interest" description="Disordered" evidence="1">
    <location>
        <begin position="445"/>
        <end position="464"/>
    </location>
</feature>